<organism evidence="1 2">
    <name type="scientific">Ilyodon furcidens</name>
    <name type="common">goldbreast splitfin</name>
    <dbReference type="NCBI Taxonomy" id="33524"/>
    <lineage>
        <taxon>Eukaryota</taxon>
        <taxon>Metazoa</taxon>
        <taxon>Chordata</taxon>
        <taxon>Craniata</taxon>
        <taxon>Vertebrata</taxon>
        <taxon>Euteleostomi</taxon>
        <taxon>Actinopterygii</taxon>
        <taxon>Neopterygii</taxon>
        <taxon>Teleostei</taxon>
        <taxon>Neoteleostei</taxon>
        <taxon>Acanthomorphata</taxon>
        <taxon>Ovalentaria</taxon>
        <taxon>Atherinomorphae</taxon>
        <taxon>Cyprinodontiformes</taxon>
        <taxon>Goodeidae</taxon>
        <taxon>Ilyodon</taxon>
    </lineage>
</organism>
<comment type="caution">
    <text evidence="1">The sequence shown here is derived from an EMBL/GenBank/DDBJ whole genome shotgun (WGS) entry which is preliminary data.</text>
</comment>
<proteinExistence type="predicted"/>
<evidence type="ECO:0000313" key="1">
    <source>
        <dbReference type="EMBL" id="MEQ2243312.1"/>
    </source>
</evidence>
<reference evidence="1 2" key="1">
    <citation type="submission" date="2021-06" db="EMBL/GenBank/DDBJ databases">
        <authorList>
            <person name="Palmer J.M."/>
        </authorList>
    </citation>
    <scope>NUCLEOTIDE SEQUENCE [LARGE SCALE GENOMIC DNA]</scope>
    <source>
        <strain evidence="2">if_2019</strain>
        <tissue evidence="1">Muscle</tissue>
    </source>
</reference>
<gene>
    <name evidence="1" type="ORF">ILYODFUR_005787</name>
</gene>
<keyword evidence="2" id="KW-1185">Reference proteome</keyword>
<protein>
    <submittedName>
        <fullName evidence="1">Uncharacterized protein</fullName>
    </submittedName>
</protein>
<evidence type="ECO:0000313" key="2">
    <source>
        <dbReference type="Proteomes" id="UP001482620"/>
    </source>
</evidence>
<dbReference type="EMBL" id="JAHRIQ010069857">
    <property type="protein sequence ID" value="MEQ2243312.1"/>
    <property type="molecule type" value="Genomic_DNA"/>
</dbReference>
<sequence length="81" mass="8942">MSISTAVALPGSHDRILMGLFSYVSSISHFLPNCPPPLHAISQLTHHRSLQDKKRKSLAERSHLAHCQLSSSPHGNAEFRC</sequence>
<dbReference type="Proteomes" id="UP001482620">
    <property type="component" value="Unassembled WGS sequence"/>
</dbReference>
<accession>A0ABV0UFI0</accession>
<name>A0ABV0UFI0_9TELE</name>